<organism evidence="2 3">
    <name type="scientific">Colletotrichum tamarilloi</name>
    <dbReference type="NCBI Taxonomy" id="1209934"/>
    <lineage>
        <taxon>Eukaryota</taxon>
        <taxon>Fungi</taxon>
        <taxon>Dikarya</taxon>
        <taxon>Ascomycota</taxon>
        <taxon>Pezizomycotina</taxon>
        <taxon>Sordariomycetes</taxon>
        <taxon>Hypocreomycetidae</taxon>
        <taxon>Glomerellales</taxon>
        <taxon>Glomerellaceae</taxon>
        <taxon>Colletotrichum</taxon>
        <taxon>Colletotrichum acutatum species complex</taxon>
    </lineage>
</organism>
<evidence type="ECO:0000313" key="2">
    <source>
        <dbReference type="EMBL" id="KAK1493001.1"/>
    </source>
</evidence>
<evidence type="ECO:0000256" key="1">
    <source>
        <dbReference type="SAM" id="MobiDB-lite"/>
    </source>
</evidence>
<reference evidence="2 3" key="1">
    <citation type="submission" date="2016-10" db="EMBL/GenBank/DDBJ databases">
        <title>The genome sequence of Colletotrichum fioriniae PJ7.</title>
        <authorList>
            <person name="Baroncelli R."/>
        </authorList>
    </citation>
    <scope>NUCLEOTIDE SEQUENCE [LARGE SCALE GENOMIC DNA]</scope>
    <source>
        <strain evidence="2 3">Tom-12</strain>
    </source>
</reference>
<protein>
    <submittedName>
        <fullName evidence="2">Uncharacterized protein</fullName>
    </submittedName>
</protein>
<sequence>MARLLLLSSLEARRQSFFESSDFIHMSYPADGLDNSDKRNNMSTPINTTHQETSLISQPNPIP</sequence>
<dbReference type="GeneID" id="85409884"/>
<feature type="compositionally biased region" description="Polar residues" evidence="1">
    <location>
        <begin position="41"/>
        <end position="63"/>
    </location>
</feature>
<proteinExistence type="predicted"/>
<gene>
    <name evidence="2" type="ORF">CTAM01_09628</name>
</gene>
<accession>A0ABQ9R2N6</accession>
<dbReference type="EMBL" id="MLFU01000039">
    <property type="protein sequence ID" value="KAK1493001.1"/>
    <property type="molecule type" value="Genomic_DNA"/>
</dbReference>
<name>A0ABQ9R2N6_9PEZI</name>
<keyword evidence="3" id="KW-1185">Reference proteome</keyword>
<feature type="region of interest" description="Disordered" evidence="1">
    <location>
        <begin position="29"/>
        <end position="63"/>
    </location>
</feature>
<evidence type="ECO:0000313" key="3">
    <source>
        <dbReference type="Proteomes" id="UP001227543"/>
    </source>
</evidence>
<comment type="caution">
    <text evidence="2">The sequence shown here is derived from an EMBL/GenBank/DDBJ whole genome shotgun (WGS) entry which is preliminary data.</text>
</comment>
<dbReference type="RefSeq" id="XP_060379715.1">
    <property type="nucleotide sequence ID" value="XM_060525646.1"/>
</dbReference>
<dbReference type="Proteomes" id="UP001227543">
    <property type="component" value="Unassembled WGS sequence"/>
</dbReference>